<accession>A0A1J9RCY3</accession>
<organism evidence="2 3">
    <name type="scientific">Blastomyces percursus</name>
    <dbReference type="NCBI Taxonomy" id="1658174"/>
    <lineage>
        <taxon>Eukaryota</taxon>
        <taxon>Fungi</taxon>
        <taxon>Dikarya</taxon>
        <taxon>Ascomycota</taxon>
        <taxon>Pezizomycotina</taxon>
        <taxon>Eurotiomycetes</taxon>
        <taxon>Eurotiomycetidae</taxon>
        <taxon>Onygenales</taxon>
        <taxon>Ajellomycetaceae</taxon>
        <taxon>Blastomyces</taxon>
    </lineage>
</organism>
<keyword evidence="3" id="KW-1185">Reference proteome</keyword>
<gene>
    <name evidence="2" type="ORF">ACJ73_03104</name>
</gene>
<protein>
    <submittedName>
        <fullName evidence="2">Uncharacterized protein</fullName>
    </submittedName>
</protein>
<dbReference type="EMBL" id="LGTZ01000360">
    <property type="protein sequence ID" value="OJD25533.1"/>
    <property type="molecule type" value="Genomic_DNA"/>
</dbReference>
<sequence length="72" mass="8111">MAIATLELCFQNPAVFDRNVKISRGSVCQSCSSRRGSSTSLRSVQAVCEEDPTEEQPQRPPLPRYQQNLRQD</sequence>
<proteinExistence type="predicted"/>
<name>A0A1J9RCY3_9EURO</name>
<dbReference type="Gene3D" id="1.10.600.10">
    <property type="entry name" value="Farnesyl Diphosphate Synthase"/>
    <property type="match status" value="1"/>
</dbReference>
<feature type="region of interest" description="Disordered" evidence="1">
    <location>
        <begin position="29"/>
        <end position="72"/>
    </location>
</feature>
<evidence type="ECO:0000313" key="3">
    <source>
        <dbReference type="Proteomes" id="UP000242791"/>
    </source>
</evidence>
<evidence type="ECO:0000256" key="1">
    <source>
        <dbReference type="SAM" id="MobiDB-lite"/>
    </source>
</evidence>
<dbReference type="VEuPathDB" id="FungiDB:ACJ73_03104"/>
<dbReference type="AlphaFoldDB" id="A0A1J9RCY3"/>
<feature type="compositionally biased region" description="Low complexity" evidence="1">
    <location>
        <begin position="29"/>
        <end position="44"/>
    </location>
</feature>
<evidence type="ECO:0000313" key="2">
    <source>
        <dbReference type="EMBL" id="OJD25533.1"/>
    </source>
</evidence>
<dbReference type="InterPro" id="IPR008949">
    <property type="entry name" value="Isoprenoid_synthase_dom_sf"/>
</dbReference>
<comment type="caution">
    <text evidence="2">The sequence shown here is derived from an EMBL/GenBank/DDBJ whole genome shotgun (WGS) entry which is preliminary data.</text>
</comment>
<dbReference type="Proteomes" id="UP000242791">
    <property type="component" value="Unassembled WGS sequence"/>
</dbReference>
<reference evidence="2 3" key="1">
    <citation type="submission" date="2015-08" db="EMBL/GenBank/DDBJ databases">
        <title>Emmonsia species relationships and genome sequence.</title>
        <authorList>
            <person name="Cuomo C.A."/>
            <person name="Schwartz I.S."/>
            <person name="Kenyon C."/>
            <person name="De Hoog G.S."/>
            <person name="Govender N.P."/>
            <person name="Botha A."/>
            <person name="Moreno L."/>
            <person name="De Vries M."/>
            <person name="Munoz J.F."/>
            <person name="Stielow J.B."/>
        </authorList>
    </citation>
    <scope>NUCLEOTIDE SEQUENCE [LARGE SCALE GENOMIC DNA]</scope>
    <source>
        <strain evidence="2 3">EI222</strain>
    </source>
</reference>